<proteinExistence type="predicted"/>
<sequence length="208" mass="24130">MLNLFRYLIAFFTFKVADNSRQKGALQAPLGLTWGLDINEIKKELEVVSENTLDERTTNFIFNPKIKLFGFEKYELTIDEKYGLIDVTMTEYFNSDNFHIHGKGSYYDINKILSKKYGPPSSVRNPEDDSDYGADVSVSSLQKKDTNEFLKNRWSSFYNFKLGGWINVSLKNNNPHDSFLMLEYTSANAKKVIYEQVDKEKESMSEFL</sequence>
<gene>
    <name evidence="2" type="ORF">D0123_23205</name>
    <name evidence="3" type="ORF">D3R27_23045</name>
    <name evidence="1" type="ORF">NL99_20785</name>
</gene>
<comment type="caution">
    <text evidence="2">The sequence shown here is derived from an EMBL/GenBank/DDBJ whole genome shotgun (WGS) entry which is preliminary data.</text>
</comment>
<dbReference type="Proteomes" id="UP000839834">
    <property type="component" value="Unassembled WGS sequence"/>
</dbReference>
<evidence type="ECO:0000313" key="2">
    <source>
        <dbReference type="EMBL" id="EBM5129272.1"/>
    </source>
</evidence>
<name>A0A5T6HAV1_SALER</name>
<evidence type="ECO:0000313" key="3">
    <source>
        <dbReference type="EMBL" id="EBM6795190.1"/>
    </source>
</evidence>
<dbReference type="EMBL" id="AAGCVP010000022">
    <property type="protein sequence ID" value="EBM5129272.1"/>
    <property type="molecule type" value="Genomic_DNA"/>
</dbReference>
<dbReference type="AlphaFoldDB" id="A0A5T6HAV1"/>
<dbReference type="EMBL" id="AAGDJL010000029">
    <property type="protein sequence ID" value="EBM6795190.1"/>
    <property type="molecule type" value="Genomic_DNA"/>
</dbReference>
<evidence type="ECO:0000313" key="1">
    <source>
        <dbReference type="EMBL" id="EAA8667359.1"/>
    </source>
</evidence>
<reference evidence="2" key="2">
    <citation type="submission" date="2018-08" db="EMBL/GenBank/DDBJ databases">
        <authorList>
            <consortium name="PulseNet: The National Subtyping Network for Foodborne Disease Surveillance"/>
            <person name="Tarr C.L."/>
            <person name="Trees E."/>
            <person name="Katz L.S."/>
            <person name="Carleton-Romer H.A."/>
            <person name="Stroika S."/>
            <person name="Kucerova Z."/>
            <person name="Roache K.F."/>
            <person name="Sabol A.L."/>
            <person name="Besser J."/>
            <person name="Gerner-Smidt P."/>
        </authorList>
    </citation>
    <scope>NUCLEOTIDE SEQUENCE</scope>
    <source>
        <strain evidence="2">PNUSAS050634</strain>
        <strain evidence="3">PNUSAS053120</strain>
    </source>
</reference>
<organism evidence="2">
    <name type="scientific">Salmonella enterica</name>
    <name type="common">Salmonella choleraesuis</name>
    <dbReference type="NCBI Taxonomy" id="28901"/>
    <lineage>
        <taxon>Bacteria</taxon>
        <taxon>Pseudomonadati</taxon>
        <taxon>Pseudomonadota</taxon>
        <taxon>Gammaproteobacteria</taxon>
        <taxon>Enterobacterales</taxon>
        <taxon>Enterobacteriaceae</taxon>
        <taxon>Salmonella</taxon>
    </lineage>
</organism>
<accession>A0A5T6HAV1</accession>
<dbReference type="EMBL" id="AAACVH010000042">
    <property type="protein sequence ID" value="EAA8667359.1"/>
    <property type="molecule type" value="Genomic_DNA"/>
</dbReference>
<protein>
    <submittedName>
        <fullName evidence="2">Uncharacterized protein</fullName>
    </submittedName>
</protein>
<reference evidence="1" key="1">
    <citation type="submission" date="2018-08" db="EMBL/GenBank/DDBJ databases">
        <authorList>
            <consortium name="GenomeTrakr network: Whole genome sequencing for foodborne pathogen traceback"/>
        </authorList>
    </citation>
    <scope>NUCLEOTIDE SEQUENCE [LARGE SCALE GENOMIC DNA]</scope>
    <source>
        <strain evidence="1">FLUFL-367</strain>
    </source>
</reference>